<dbReference type="InterPro" id="IPR000010">
    <property type="entry name" value="Cystatin_dom"/>
</dbReference>
<proteinExistence type="predicted"/>
<sequence length="134" mass="14442">MAIKSFTFLMVSAFLMASSIFGVSAAFTGGRKVLVPDAAPSPSPGADYGFVPLNTKDPNVVGLATFALNEYNKINNGKLVFTALLEAVLFETAQGTTYGFDIIATDQNNQLNDYDAKVLVDKDSKKLVFFTENQ</sequence>
<dbReference type="Pfam" id="PF16845">
    <property type="entry name" value="SQAPI"/>
    <property type="match status" value="1"/>
</dbReference>
<name>A0A6I9UDY4_SESIN</name>
<evidence type="ECO:0000313" key="6">
    <source>
        <dbReference type="RefSeq" id="XP_011096146.1"/>
    </source>
</evidence>
<accession>A0A6I9UDY4</accession>
<keyword evidence="1" id="KW-0646">Protease inhibitor</keyword>
<dbReference type="Gene3D" id="3.10.450.10">
    <property type="match status" value="1"/>
</dbReference>
<evidence type="ECO:0000259" key="4">
    <source>
        <dbReference type="Pfam" id="PF16845"/>
    </source>
</evidence>
<evidence type="ECO:0000256" key="1">
    <source>
        <dbReference type="ARBA" id="ARBA00022690"/>
    </source>
</evidence>
<reference evidence="6" key="1">
    <citation type="submission" date="2025-08" db="UniProtKB">
        <authorList>
            <consortium name="RefSeq"/>
        </authorList>
    </citation>
    <scope>IDENTIFICATION</scope>
</reference>
<dbReference type="SUPFAM" id="SSF54403">
    <property type="entry name" value="Cystatin/monellin"/>
    <property type="match status" value="1"/>
</dbReference>
<dbReference type="OrthoDB" id="2016588at2759"/>
<keyword evidence="2" id="KW-0789">Thiol protease inhibitor</keyword>
<protein>
    <submittedName>
        <fullName evidence="6">Uncharacterized protein LOC105175409</fullName>
    </submittedName>
</protein>
<evidence type="ECO:0000256" key="3">
    <source>
        <dbReference type="SAM" id="SignalP"/>
    </source>
</evidence>
<dbReference type="InParanoid" id="A0A6I9UDY4"/>
<keyword evidence="3" id="KW-0732">Signal</keyword>
<dbReference type="GO" id="GO:0004869">
    <property type="term" value="F:cysteine-type endopeptidase inhibitor activity"/>
    <property type="evidence" value="ECO:0007669"/>
    <property type="project" value="UniProtKB-KW"/>
</dbReference>
<dbReference type="AlphaFoldDB" id="A0A6I9UDY4"/>
<dbReference type="RefSeq" id="XP_011096146.1">
    <property type="nucleotide sequence ID" value="XM_011097844.2"/>
</dbReference>
<feature type="chain" id="PRO_5027024995" evidence="3">
    <location>
        <begin position="26"/>
        <end position="134"/>
    </location>
</feature>
<dbReference type="GeneID" id="105175409"/>
<keyword evidence="5" id="KW-1185">Reference proteome</keyword>
<evidence type="ECO:0000313" key="5">
    <source>
        <dbReference type="Proteomes" id="UP000504604"/>
    </source>
</evidence>
<organism evidence="5 6">
    <name type="scientific">Sesamum indicum</name>
    <name type="common">Oriental sesame</name>
    <name type="synonym">Sesamum orientale</name>
    <dbReference type="NCBI Taxonomy" id="4182"/>
    <lineage>
        <taxon>Eukaryota</taxon>
        <taxon>Viridiplantae</taxon>
        <taxon>Streptophyta</taxon>
        <taxon>Embryophyta</taxon>
        <taxon>Tracheophyta</taxon>
        <taxon>Spermatophyta</taxon>
        <taxon>Magnoliopsida</taxon>
        <taxon>eudicotyledons</taxon>
        <taxon>Gunneridae</taxon>
        <taxon>Pentapetalae</taxon>
        <taxon>asterids</taxon>
        <taxon>lamiids</taxon>
        <taxon>Lamiales</taxon>
        <taxon>Pedaliaceae</taxon>
        <taxon>Sesamum</taxon>
    </lineage>
</organism>
<dbReference type="InterPro" id="IPR046350">
    <property type="entry name" value="Cystatin_sf"/>
</dbReference>
<feature type="signal peptide" evidence="3">
    <location>
        <begin position="1"/>
        <end position="25"/>
    </location>
</feature>
<dbReference type="KEGG" id="sind:105175409"/>
<dbReference type="Proteomes" id="UP000504604">
    <property type="component" value="Linkage group LG12"/>
</dbReference>
<evidence type="ECO:0000256" key="2">
    <source>
        <dbReference type="ARBA" id="ARBA00022704"/>
    </source>
</evidence>
<gene>
    <name evidence="6" type="primary">LOC105175409</name>
</gene>
<feature type="domain" description="Cystatin" evidence="4">
    <location>
        <begin position="54"/>
        <end position="130"/>
    </location>
</feature>